<accession>A0A9Q0U3Y1</accession>
<sequence length="79" mass="8780">MAVFDTGIQIRNVQQSSLDECRSTSTFSAPQTICNTFIFPLELAATTIFDFRRQHTLETNCPILSAISFPETGSTHPNL</sequence>
<dbReference type="Proteomes" id="UP001151752">
    <property type="component" value="Chromosome 14"/>
</dbReference>
<protein>
    <submittedName>
        <fullName evidence="1">Uncharacterized protein</fullName>
    </submittedName>
</protein>
<comment type="caution">
    <text evidence="1">The sequence shown here is derived from an EMBL/GenBank/DDBJ whole genome shotgun (WGS) entry which is preliminary data.</text>
</comment>
<keyword evidence="2" id="KW-1185">Reference proteome</keyword>
<evidence type="ECO:0000313" key="2">
    <source>
        <dbReference type="Proteomes" id="UP001151752"/>
    </source>
</evidence>
<name>A0A9Q0U3Y1_9ROSI</name>
<organism evidence="1 2">
    <name type="scientific">Salix koriyanagi</name>
    <dbReference type="NCBI Taxonomy" id="2511006"/>
    <lineage>
        <taxon>Eukaryota</taxon>
        <taxon>Viridiplantae</taxon>
        <taxon>Streptophyta</taxon>
        <taxon>Embryophyta</taxon>
        <taxon>Tracheophyta</taxon>
        <taxon>Spermatophyta</taxon>
        <taxon>Magnoliopsida</taxon>
        <taxon>eudicotyledons</taxon>
        <taxon>Gunneridae</taxon>
        <taxon>Pentapetalae</taxon>
        <taxon>rosids</taxon>
        <taxon>fabids</taxon>
        <taxon>Malpighiales</taxon>
        <taxon>Salicaceae</taxon>
        <taxon>Saliceae</taxon>
        <taxon>Salix</taxon>
    </lineage>
</organism>
<reference evidence="1" key="1">
    <citation type="submission" date="2022-11" db="EMBL/GenBank/DDBJ databases">
        <authorList>
            <person name="Hyden B.L."/>
            <person name="Feng K."/>
            <person name="Yates T."/>
            <person name="Jawdy S."/>
            <person name="Smart L.B."/>
            <person name="Muchero W."/>
        </authorList>
    </citation>
    <scope>NUCLEOTIDE SEQUENCE</scope>
    <source>
        <tissue evidence="1">Shoot tip</tissue>
    </source>
</reference>
<proteinExistence type="predicted"/>
<dbReference type="AlphaFoldDB" id="A0A9Q0U3Y1"/>
<dbReference type="EMBL" id="JAPFFM010000013">
    <property type="protein sequence ID" value="KAJ6723054.1"/>
    <property type="molecule type" value="Genomic_DNA"/>
</dbReference>
<reference evidence="1" key="2">
    <citation type="journal article" date="2023" name="Int. J. Mol. Sci.">
        <title>De Novo Assembly and Annotation of 11 Diverse Shrub Willow (Salix) Genomes Reveals Novel Gene Organization in Sex-Linked Regions.</title>
        <authorList>
            <person name="Hyden B."/>
            <person name="Feng K."/>
            <person name="Yates T.B."/>
            <person name="Jawdy S."/>
            <person name="Cereghino C."/>
            <person name="Smart L.B."/>
            <person name="Muchero W."/>
        </authorList>
    </citation>
    <scope>NUCLEOTIDE SEQUENCE</scope>
    <source>
        <tissue evidence="1">Shoot tip</tissue>
    </source>
</reference>
<evidence type="ECO:0000313" key="1">
    <source>
        <dbReference type="EMBL" id="KAJ6723054.1"/>
    </source>
</evidence>
<gene>
    <name evidence="1" type="ORF">OIU74_007607</name>
</gene>